<feature type="region of interest" description="Disordered" evidence="14">
    <location>
        <begin position="1185"/>
        <end position="1223"/>
    </location>
</feature>
<feature type="domain" description="PHD-type" evidence="15">
    <location>
        <begin position="1088"/>
        <end position="1143"/>
    </location>
</feature>
<evidence type="ECO:0000259" key="17">
    <source>
        <dbReference type="PROSITE" id="PS50086"/>
    </source>
</evidence>
<evidence type="ECO:0000256" key="7">
    <source>
        <dbReference type="ARBA" id="ARBA00023125"/>
    </source>
</evidence>
<dbReference type="GO" id="GO:0008270">
    <property type="term" value="F:zinc ion binding"/>
    <property type="evidence" value="ECO:0007669"/>
    <property type="project" value="UniProtKB-KW"/>
</dbReference>
<proteinExistence type="inferred from homology"/>
<keyword evidence="19" id="KW-1185">Reference proteome</keyword>
<evidence type="ECO:0000256" key="12">
    <source>
        <dbReference type="PROSITE-ProRule" id="PRU00146"/>
    </source>
</evidence>
<evidence type="ECO:0000256" key="9">
    <source>
        <dbReference type="ARBA" id="ARBA00023163"/>
    </source>
</evidence>
<keyword evidence="4 12" id="KW-0863">Zinc-finger</keyword>
<dbReference type="PANTHER" id="PTHR12628">
    <property type="entry name" value="POLYCOMB-LIKE TRANSCRIPTION FACTOR"/>
    <property type="match status" value="1"/>
</dbReference>
<evidence type="ECO:0000256" key="8">
    <source>
        <dbReference type="ARBA" id="ARBA00023155"/>
    </source>
</evidence>
<evidence type="ECO:0000256" key="4">
    <source>
        <dbReference type="ARBA" id="ARBA00022771"/>
    </source>
</evidence>
<dbReference type="GO" id="GO:0005634">
    <property type="term" value="C:nucleus"/>
    <property type="evidence" value="ECO:0007669"/>
    <property type="project" value="UniProtKB-SubCell"/>
</dbReference>
<dbReference type="PROSITE" id="PS50016">
    <property type="entry name" value="ZF_PHD_2"/>
    <property type="match status" value="1"/>
</dbReference>
<dbReference type="SMART" id="SM00389">
    <property type="entry name" value="HOX"/>
    <property type="match status" value="1"/>
</dbReference>
<dbReference type="InterPro" id="IPR013083">
    <property type="entry name" value="Znf_RING/FYVE/PHD"/>
</dbReference>
<evidence type="ECO:0000256" key="1">
    <source>
        <dbReference type="ARBA" id="ARBA00004123"/>
    </source>
</evidence>
<reference evidence="18" key="1">
    <citation type="submission" date="2022-05" db="EMBL/GenBank/DDBJ databases">
        <title>The Musa troglodytarum L. genome provides insights into the mechanism of non-climacteric behaviour and enrichment of carotenoids.</title>
        <authorList>
            <person name="Wang J."/>
        </authorList>
    </citation>
    <scope>NUCLEOTIDE SEQUENCE</scope>
    <source>
        <tissue evidence="18">Leaf</tissue>
    </source>
</reference>
<dbReference type="GO" id="GO:0006355">
    <property type="term" value="P:regulation of DNA-templated transcription"/>
    <property type="evidence" value="ECO:0007669"/>
    <property type="project" value="UniProtKB-ARBA"/>
</dbReference>
<dbReference type="Pfam" id="PF00046">
    <property type="entry name" value="Homeodomain"/>
    <property type="match status" value="1"/>
</dbReference>
<dbReference type="InterPro" id="IPR011011">
    <property type="entry name" value="Znf_FYVE_PHD"/>
</dbReference>
<dbReference type="SUPFAM" id="SSF46689">
    <property type="entry name" value="Homeodomain-like"/>
    <property type="match status" value="1"/>
</dbReference>
<feature type="DNA-binding region" description="Homeobox" evidence="11">
    <location>
        <begin position="1352"/>
        <end position="1411"/>
    </location>
</feature>
<evidence type="ECO:0000256" key="14">
    <source>
        <dbReference type="SAM" id="MobiDB-lite"/>
    </source>
</evidence>
<dbReference type="PROSITE" id="PS50086">
    <property type="entry name" value="TBC_RABGAP"/>
    <property type="match status" value="1"/>
</dbReference>
<dbReference type="InterPro" id="IPR001356">
    <property type="entry name" value="HD"/>
</dbReference>
<feature type="domain" description="Homeobox" evidence="16">
    <location>
        <begin position="1350"/>
        <end position="1410"/>
    </location>
</feature>
<dbReference type="InterPro" id="IPR000195">
    <property type="entry name" value="Rab-GAP-TBC_dom"/>
</dbReference>
<sequence>MNSSPVDASASDASSMPQKRFSNLRSVRWRIDLGVLPSSPPASIDDIRRVTADTRRRYANLRRRLLIDHHSPKYGKASPDLTVDNPLSQNPGMHELLAPLVYVLHFDLDHLTQVQKLYEDFFSDEFDKISFPEGDFLSSHRIRRVKNWESGIEIENNLHKITNDHSRDELDPDTREMLLLSDSYGAEGELGVILSERFMEHDAYFMFENLMFGDQGVVSMASFFSPVAGSNSNLPPVIEASSALYYLLSIVDSSLHSHLVELEVEPQYFALRWLRVLFGREFCLDDLLVIWDELFYSSNSRYLDNDVEFNFEVLCSPRGAFIAALAVSMLLYVRSLLLATETATTCLQRLLSFPQNPDMKKLIEQAKSLQVLALESNILSSSCQTYSNKNQLTICRGYSLPSASALPKTSLNVIADRYWEEQWRVLHKDEELRKQSNGHLSSSGIMKKILTKRLSFSRTNSEPFEGNNAHALSSVRRRLFDDSSEVIEAAKDHVKSECNESPVISNNLNVGKGFPEELADQRTSNCMVEETFLSGHNALVVSTPTSPHDIGNDHENESEKSSITSNSFLGDNDEETISMEESCSQNKQDEESTNMEEPCCQNLDKQLAQDAEATSSGDVDSIPEQIAAPKDQKPFAGKFQWLWRFGRGSKEENQESKRSQNAGHIQKDGFDISQCDGTYASCGINKRIEVGDKKVMDTIRNLGQSMLEHIQVIETVFQQDKSKFDPLDNLSNNILGGKGQGTAIAALKELRKISSLLREIYEDHNGLKAKANTPSGEQAKGIVGRRTNLLVPSSLFVLFGLLLLLLLLLESLNPRGRPLDFLKNASWRRCRHALTPSAENFGQDCRRDLRHDAAWGGAGLLDGVLLERTVSQFEIFLGLVYWRLVIRAPKELHSKLDSESAKKNLRKVSYSRRCRLKPNTFLKKRGIRRNFLNGKPVKAMQKISHHTSVNGQCLSRLSTNGSSCMCSKGNPGTSDDNGTIKLHRRRRRKRKKKTVERDEASCLQRRTRYLLIKIKLEQNLIDAYSGDGWNGQSREKIKPEKELLRAQKQIVKCKIGIRDAIRELDSLSCVGSIADSLMHPDGSVFHEHIFCAKCRSTEAFPDNDIILCDGTCNRGFHQKCLDPPLEKIPPGDQAWLCKFCTCKFEILEAINAHLGTCFSVNSNWEDIFKEATACSDVENAGLNHAEVWPSEDSEDEDYNPETNENSNSRSGIEENMSNDSSLSSLFSSSDGTISYSDSEHYSYLEKPFNIISRNKNRVDLFDSVDNYDSGPSNECAITSYRRQRRDVDYKKLHDEMFGKEPPENEAQSEDEDWGPNRRKRSKMEATTGTCMANPVNEDGSSNLALTAKISCDKKQLFRIPPDAVEKLRLAFAENELPSRSAKENLSKQLGISSEKVSKWFKNARYAALRMRKNETTNAVKNQDTSISMNESLSEDLDLPGRRVSKSFRQVSGRRMLVLERTFNKGGTGCQLDEKTDSEQLYLTEVERLCRLEDKLQSLKKTLLSCMDEDKQTTKTCVREENVIYVPVAEVKEKA</sequence>
<dbReference type="PROSITE" id="PS01359">
    <property type="entry name" value="ZF_PHD_1"/>
    <property type="match status" value="1"/>
</dbReference>
<dbReference type="CDD" id="cd00086">
    <property type="entry name" value="homeodomain"/>
    <property type="match status" value="1"/>
</dbReference>
<dbReference type="FunFam" id="3.30.40.10:FF:000270">
    <property type="entry name" value="pathogenesis-related homeodomain protein-like"/>
    <property type="match status" value="1"/>
</dbReference>
<evidence type="ECO:0000256" key="11">
    <source>
        <dbReference type="PROSITE-ProRule" id="PRU00108"/>
    </source>
</evidence>
<dbReference type="InterPro" id="IPR019787">
    <property type="entry name" value="Znf_PHD-finger"/>
</dbReference>
<keyword evidence="9" id="KW-0804">Transcription</keyword>
<dbReference type="GO" id="GO:0003682">
    <property type="term" value="F:chromatin binding"/>
    <property type="evidence" value="ECO:0007669"/>
    <property type="project" value="TreeGrafter"/>
</dbReference>
<evidence type="ECO:0000256" key="6">
    <source>
        <dbReference type="ARBA" id="ARBA00023015"/>
    </source>
</evidence>
<feature type="domain" description="Rab-GAP TBC" evidence="17">
    <location>
        <begin position="19"/>
        <end position="298"/>
    </location>
</feature>
<dbReference type="Pfam" id="PF00566">
    <property type="entry name" value="RabGAP-TBC"/>
    <property type="match status" value="1"/>
</dbReference>
<gene>
    <name evidence="18" type="ORF">MUK42_16334</name>
</gene>
<accession>A0A9E7HDR7</accession>
<feature type="region of interest" description="Disordered" evidence="14">
    <location>
        <begin position="543"/>
        <end position="633"/>
    </location>
</feature>
<keyword evidence="5" id="KW-0862">Zinc</keyword>
<dbReference type="InterPro" id="IPR045876">
    <property type="entry name" value="PRHA-like_PHD-finger"/>
</dbReference>
<dbReference type="InterPro" id="IPR019786">
    <property type="entry name" value="Zinc_finger_PHD-type_CS"/>
</dbReference>
<organism evidence="18 19">
    <name type="scientific">Musa troglodytarum</name>
    <name type="common">fe'i banana</name>
    <dbReference type="NCBI Taxonomy" id="320322"/>
    <lineage>
        <taxon>Eukaryota</taxon>
        <taxon>Viridiplantae</taxon>
        <taxon>Streptophyta</taxon>
        <taxon>Embryophyta</taxon>
        <taxon>Tracheophyta</taxon>
        <taxon>Spermatophyta</taxon>
        <taxon>Magnoliopsida</taxon>
        <taxon>Liliopsida</taxon>
        <taxon>Zingiberales</taxon>
        <taxon>Musaceae</taxon>
        <taxon>Musa</taxon>
    </lineage>
</organism>
<dbReference type="InterPro" id="IPR001965">
    <property type="entry name" value="Znf_PHD"/>
</dbReference>
<keyword evidence="10 11" id="KW-0539">Nucleus</keyword>
<dbReference type="Gene3D" id="1.10.10.60">
    <property type="entry name" value="Homeodomain-like"/>
    <property type="match status" value="1"/>
</dbReference>
<dbReference type="InterPro" id="IPR035969">
    <property type="entry name" value="Rab-GAP_TBC_sf"/>
</dbReference>
<dbReference type="SMART" id="SM00164">
    <property type="entry name" value="TBC"/>
    <property type="match status" value="1"/>
</dbReference>
<name>A0A9E7HDR7_9LILI</name>
<dbReference type="EMBL" id="CP097510">
    <property type="protein sequence ID" value="URE31351.1"/>
    <property type="molecule type" value="Genomic_DNA"/>
</dbReference>
<dbReference type="Gene3D" id="1.10.472.80">
    <property type="entry name" value="Ypt/Rab-GAP domain of gyp1p, domain 3"/>
    <property type="match status" value="1"/>
</dbReference>
<evidence type="ECO:0000313" key="19">
    <source>
        <dbReference type="Proteomes" id="UP001055439"/>
    </source>
</evidence>
<evidence type="ECO:0000256" key="2">
    <source>
        <dbReference type="ARBA" id="ARBA00007427"/>
    </source>
</evidence>
<evidence type="ECO:0000313" key="18">
    <source>
        <dbReference type="EMBL" id="URE31351.1"/>
    </source>
</evidence>
<dbReference type="PANTHER" id="PTHR12628:SF10">
    <property type="entry name" value="HOMEOBOX DOMAIN-CONTAINING PROTEIN"/>
    <property type="match status" value="1"/>
</dbReference>
<evidence type="ECO:0000259" key="16">
    <source>
        <dbReference type="PROSITE" id="PS50071"/>
    </source>
</evidence>
<feature type="region of interest" description="Disordered" evidence="14">
    <location>
        <begin position="1294"/>
        <end position="1335"/>
    </location>
</feature>
<evidence type="ECO:0000256" key="10">
    <source>
        <dbReference type="ARBA" id="ARBA00023242"/>
    </source>
</evidence>
<keyword evidence="8 11" id="KW-0371">Homeobox</keyword>
<feature type="compositionally biased region" description="Basic and acidic residues" evidence="14">
    <location>
        <begin position="550"/>
        <end position="560"/>
    </location>
</feature>
<dbReference type="GO" id="GO:0010557">
    <property type="term" value="P:positive regulation of macromolecule biosynthetic process"/>
    <property type="evidence" value="ECO:0007669"/>
    <property type="project" value="UniProtKB-ARBA"/>
</dbReference>
<feature type="compositionally biased region" description="Polar residues" evidence="14">
    <location>
        <begin position="1200"/>
        <end position="1210"/>
    </location>
</feature>
<dbReference type="SUPFAM" id="SSF57903">
    <property type="entry name" value="FYVE/PHD zinc finger"/>
    <property type="match status" value="1"/>
</dbReference>
<keyword evidence="3" id="KW-0479">Metal-binding</keyword>
<dbReference type="Pfam" id="PF00628">
    <property type="entry name" value="PHD"/>
    <property type="match status" value="1"/>
</dbReference>
<dbReference type="Proteomes" id="UP001055439">
    <property type="component" value="Chromosome 8"/>
</dbReference>
<dbReference type="PROSITE" id="PS50071">
    <property type="entry name" value="HOMEOBOX_2"/>
    <property type="match status" value="1"/>
</dbReference>
<protein>
    <submittedName>
        <fullName evidence="18">Homeobox domain</fullName>
    </submittedName>
</protein>
<dbReference type="GO" id="GO:0045814">
    <property type="term" value="P:negative regulation of gene expression, epigenetic"/>
    <property type="evidence" value="ECO:0007669"/>
    <property type="project" value="TreeGrafter"/>
</dbReference>
<keyword evidence="7 11" id="KW-0238">DNA-binding</keyword>
<dbReference type="SMART" id="SM00249">
    <property type="entry name" value="PHD"/>
    <property type="match status" value="1"/>
</dbReference>
<dbReference type="SUPFAM" id="SSF47923">
    <property type="entry name" value="Ypt/Rab-GAP domain of gyp1p"/>
    <property type="match status" value="1"/>
</dbReference>
<dbReference type="Gene3D" id="3.30.40.10">
    <property type="entry name" value="Zinc/RING finger domain, C3HC4 (zinc finger)"/>
    <property type="match status" value="1"/>
</dbReference>
<dbReference type="GO" id="GO:0043565">
    <property type="term" value="F:sequence-specific DNA binding"/>
    <property type="evidence" value="ECO:0007669"/>
    <property type="project" value="UniProtKB-ARBA"/>
</dbReference>
<dbReference type="CDD" id="cd15504">
    <property type="entry name" value="PHD_PRHA_like"/>
    <property type="match status" value="1"/>
</dbReference>
<evidence type="ECO:0000256" key="3">
    <source>
        <dbReference type="ARBA" id="ARBA00022723"/>
    </source>
</evidence>
<evidence type="ECO:0000259" key="15">
    <source>
        <dbReference type="PROSITE" id="PS50016"/>
    </source>
</evidence>
<feature type="compositionally biased region" description="Acidic residues" evidence="14">
    <location>
        <begin position="1189"/>
        <end position="1199"/>
    </location>
</feature>
<evidence type="ECO:0000256" key="5">
    <source>
        <dbReference type="ARBA" id="ARBA00022833"/>
    </source>
</evidence>
<evidence type="ECO:0000256" key="13">
    <source>
        <dbReference type="RuleBase" id="RU000682"/>
    </source>
</evidence>
<comment type="similarity">
    <text evidence="2">Belongs to the PHD-associated homeobox family.</text>
</comment>
<keyword evidence="6" id="KW-0805">Transcription regulation</keyword>
<dbReference type="InterPro" id="IPR009057">
    <property type="entry name" value="Homeodomain-like_sf"/>
</dbReference>
<comment type="subcellular location">
    <subcellularLocation>
        <location evidence="1 11 13">Nucleus</location>
    </subcellularLocation>
</comment>
<dbReference type="OrthoDB" id="27140at2759"/>